<name>A0AAW1PDE9_9CHLO</name>
<feature type="compositionally biased region" description="Low complexity" evidence="3">
    <location>
        <begin position="269"/>
        <end position="281"/>
    </location>
</feature>
<dbReference type="Proteomes" id="UP001489004">
    <property type="component" value="Unassembled WGS sequence"/>
</dbReference>
<gene>
    <name evidence="5" type="ORF">WJX72_007742</name>
</gene>
<evidence type="ECO:0000313" key="6">
    <source>
        <dbReference type="Proteomes" id="UP001489004"/>
    </source>
</evidence>
<accession>A0AAW1PDE9</accession>
<sequence>MNNTIIYLENYVESTGPLPAELQRILNTIKDLDERSQVLADMIRANVDLCLSKPSQATRKIGSENANEVADLRKQIENDQRMLIQWAEEKMQLALTAYDLVDIHLTQLDKDLEGLTDELQAADALEDSMVTEVQPSPEELKRQRQREEQAAAAAAAAAAAEQERLDAKRREREAEQERKRSAAAAAAAAAAPAPAQTLMPGADAAAAPPPGAAGSADFAMPASRAPAPSKQPGKGKREKEAEALAAAQAAAKRRTPPVHPGSSAPQHIQQQQQQLQQQHLLQQQQLAAANAGMAGGAAQGMHAGMAGAHMHGGPRPNPGNLGMGPMAGGMAGMGMQGVGHMAGHAGMGPRGGMGGLSHPGSLAGMQHMGSSMGYAPHAGGGMGYAGTGLNQMGNRVMSPGGGMGAMQGMPGDVGMAAEEPIGFSVPIPPGMSHSAASPQAPGRLLVHTDINHNLKGRLAELFWPDDDMWYLIEIHDVNVEAKLAKIAYSTGETEELDLNEIVREGHMSLITARF</sequence>
<dbReference type="Gene3D" id="6.10.140.1740">
    <property type="match status" value="1"/>
</dbReference>
<dbReference type="CDD" id="cd17015">
    <property type="entry name" value="ING_plant"/>
    <property type="match status" value="1"/>
</dbReference>
<dbReference type="AlphaFoldDB" id="A0AAW1PDE9"/>
<feature type="compositionally biased region" description="Gly residues" evidence="3">
    <location>
        <begin position="345"/>
        <end position="357"/>
    </location>
</feature>
<feature type="coiled-coil region" evidence="2">
    <location>
        <begin position="69"/>
        <end position="125"/>
    </location>
</feature>
<dbReference type="EMBL" id="JALJOR010000013">
    <property type="protein sequence ID" value="KAK9806927.1"/>
    <property type="molecule type" value="Genomic_DNA"/>
</dbReference>
<feature type="compositionally biased region" description="Low complexity" evidence="3">
    <location>
        <begin position="305"/>
        <end position="320"/>
    </location>
</feature>
<feature type="domain" description="Inhibitor of growth protein N-terminal histone-binding" evidence="4">
    <location>
        <begin position="7"/>
        <end position="115"/>
    </location>
</feature>
<evidence type="ECO:0000256" key="2">
    <source>
        <dbReference type="SAM" id="Coils"/>
    </source>
</evidence>
<evidence type="ECO:0000313" key="5">
    <source>
        <dbReference type="EMBL" id="KAK9806927.1"/>
    </source>
</evidence>
<keyword evidence="1" id="KW-0156">Chromatin regulator</keyword>
<feature type="compositionally biased region" description="Low complexity" evidence="3">
    <location>
        <begin position="150"/>
        <end position="160"/>
    </location>
</feature>
<keyword evidence="2" id="KW-0175">Coiled coil</keyword>
<dbReference type="Pfam" id="PF12998">
    <property type="entry name" value="ING"/>
    <property type="match status" value="1"/>
</dbReference>
<proteinExistence type="predicted"/>
<dbReference type="SMART" id="SM01408">
    <property type="entry name" value="ING"/>
    <property type="match status" value="1"/>
</dbReference>
<dbReference type="GO" id="GO:0005634">
    <property type="term" value="C:nucleus"/>
    <property type="evidence" value="ECO:0007669"/>
    <property type="project" value="TreeGrafter"/>
</dbReference>
<dbReference type="PANTHER" id="PTHR10333">
    <property type="entry name" value="INHIBITOR OF GROWTH PROTEIN"/>
    <property type="match status" value="1"/>
</dbReference>
<dbReference type="InterPro" id="IPR024610">
    <property type="entry name" value="ING_N_histone-binding"/>
</dbReference>
<dbReference type="InterPro" id="IPR028651">
    <property type="entry name" value="ING_fam"/>
</dbReference>
<evidence type="ECO:0000259" key="4">
    <source>
        <dbReference type="SMART" id="SM01408"/>
    </source>
</evidence>
<keyword evidence="6" id="KW-1185">Reference proteome</keyword>
<dbReference type="PANTHER" id="PTHR10333:SF42">
    <property type="entry name" value="INHIBITOR OF GROWTH PROTEIN 5"/>
    <property type="match status" value="1"/>
</dbReference>
<feature type="compositionally biased region" description="Basic and acidic residues" evidence="3">
    <location>
        <begin position="161"/>
        <end position="180"/>
    </location>
</feature>
<feature type="region of interest" description="Disordered" evidence="3">
    <location>
        <begin position="305"/>
        <end position="325"/>
    </location>
</feature>
<organism evidence="5 6">
    <name type="scientific">[Myrmecia] bisecta</name>
    <dbReference type="NCBI Taxonomy" id="41462"/>
    <lineage>
        <taxon>Eukaryota</taxon>
        <taxon>Viridiplantae</taxon>
        <taxon>Chlorophyta</taxon>
        <taxon>core chlorophytes</taxon>
        <taxon>Trebouxiophyceae</taxon>
        <taxon>Trebouxiales</taxon>
        <taxon>Trebouxiaceae</taxon>
        <taxon>Myrmecia</taxon>
    </lineage>
</organism>
<protein>
    <recommendedName>
        <fullName evidence="4">Inhibitor of growth protein N-terminal histone-binding domain-containing protein</fullName>
    </recommendedName>
</protein>
<feature type="compositionally biased region" description="Low complexity" evidence="3">
    <location>
        <begin position="182"/>
        <end position="219"/>
    </location>
</feature>
<dbReference type="GO" id="GO:0006325">
    <property type="term" value="P:chromatin organization"/>
    <property type="evidence" value="ECO:0007669"/>
    <property type="project" value="UniProtKB-KW"/>
</dbReference>
<evidence type="ECO:0000256" key="3">
    <source>
        <dbReference type="SAM" id="MobiDB-lite"/>
    </source>
</evidence>
<feature type="region of interest" description="Disordered" evidence="3">
    <location>
        <begin position="341"/>
        <end position="361"/>
    </location>
</feature>
<reference evidence="5 6" key="1">
    <citation type="journal article" date="2024" name="Nat. Commun.">
        <title>Phylogenomics reveals the evolutionary origins of lichenization in chlorophyte algae.</title>
        <authorList>
            <person name="Puginier C."/>
            <person name="Libourel C."/>
            <person name="Otte J."/>
            <person name="Skaloud P."/>
            <person name="Haon M."/>
            <person name="Grisel S."/>
            <person name="Petersen M."/>
            <person name="Berrin J.G."/>
            <person name="Delaux P.M."/>
            <person name="Dal Grande F."/>
            <person name="Keller J."/>
        </authorList>
    </citation>
    <scope>NUCLEOTIDE SEQUENCE [LARGE SCALE GENOMIC DNA]</scope>
    <source>
        <strain evidence="5 6">SAG 2043</strain>
    </source>
</reference>
<feature type="region of interest" description="Disordered" evidence="3">
    <location>
        <begin position="128"/>
        <end position="281"/>
    </location>
</feature>
<feature type="compositionally biased region" description="Basic and acidic residues" evidence="3">
    <location>
        <begin position="138"/>
        <end position="149"/>
    </location>
</feature>
<comment type="caution">
    <text evidence="5">The sequence shown here is derived from an EMBL/GenBank/DDBJ whole genome shotgun (WGS) entry which is preliminary data.</text>
</comment>
<evidence type="ECO:0000256" key="1">
    <source>
        <dbReference type="ARBA" id="ARBA00022853"/>
    </source>
</evidence>